<dbReference type="SUPFAM" id="SSF88697">
    <property type="entry name" value="PUA domain-like"/>
    <property type="match status" value="1"/>
</dbReference>
<dbReference type="InParanoid" id="A0A3G9JV44"/>
<dbReference type="InterPro" id="IPR029026">
    <property type="entry name" value="tRNA_m1G_MTases_N"/>
</dbReference>
<feature type="domain" description="Ribosomal RNA small subunit methyltransferase E methyltransferase" evidence="13">
    <location>
        <begin position="71"/>
        <end position="236"/>
    </location>
</feature>
<dbReference type="Pfam" id="PF20260">
    <property type="entry name" value="PUA_4"/>
    <property type="match status" value="1"/>
</dbReference>
<protein>
    <recommendedName>
        <fullName evidence="4 12">Ribosomal RNA small subunit methyltransferase E</fullName>
        <ecNumber evidence="3 12">2.1.1.193</ecNumber>
    </recommendedName>
</protein>
<evidence type="ECO:0000256" key="10">
    <source>
        <dbReference type="ARBA" id="ARBA00025699"/>
    </source>
</evidence>
<dbReference type="InterPro" id="IPR006700">
    <property type="entry name" value="RsmE"/>
</dbReference>
<keyword evidence="7 12" id="KW-0489">Methyltransferase</keyword>
<dbReference type="AlphaFoldDB" id="A0A3G9JV44"/>
<dbReference type="PANTHER" id="PTHR30027:SF3">
    <property type="entry name" value="16S RRNA (URACIL(1498)-N(3))-METHYLTRANSFERASE"/>
    <property type="match status" value="1"/>
</dbReference>
<keyword evidence="6 12" id="KW-0698">rRNA processing</keyword>
<name>A0A3G9JV44_9FIRM</name>
<dbReference type="SUPFAM" id="SSF75217">
    <property type="entry name" value="alpha/beta knot"/>
    <property type="match status" value="1"/>
</dbReference>
<dbReference type="Proteomes" id="UP000268059">
    <property type="component" value="Chromosome"/>
</dbReference>
<accession>A0A3G9JV44</accession>
<dbReference type="GO" id="GO:0005737">
    <property type="term" value="C:cytoplasm"/>
    <property type="evidence" value="ECO:0007669"/>
    <property type="project" value="UniProtKB-SubCell"/>
</dbReference>
<comment type="subcellular location">
    <subcellularLocation>
        <location evidence="1 12">Cytoplasm</location>
    </subcellularLocation>
</comment>
<evidence type="ECO:0000256" key="6">
    <source>
        <dbReference type="ARBA" id="ARBA00022552"/>
    </source>
</evidence>
<keyword evidence="5 12" id="KW-0963">Cytoplasm</keyword>
<evidence type="ECO:0000256" key="12">
    <source>
        <dbReference type="PIRNR" id="PIRNR015601"/>
    </source>
</evidence>
<evidence type="ECO:0000256" key="7">
    <source>
        <dbReference type="ARBA" id="ARBA00022603"/>
    </source>
</evidence>
<evidence type="ECO:0000256" key="9">
    <source>
        <dbReference type="ARBA" id="ARBA00022691"/>
    </source>
</evidence>
<evidence type="ECO:0000256" key="3">
    <source>
        <dbReference type="ARBA" id="ARBA00012328"/>
    </source>
</evidence>
<proteinExistence type="inferred from homology"/>
<keyword evidence="16" id="KW-1185">Reference proteome</keyword>
<organism evidence="15 16">
    <name type="scientific">Intestinibaculum porci</name>
    <dbReference type="NCBI Taxonomy" id="2487118"/>
    <lineage>
        <taxon>Bacteria</taxon>
        <taxon>Bacillati</taxon>
        <taxon>Bacillota</taxon>
        <taxon>Erysipelotrichia</taxon>
        <taxon>Erysipelotrichales</taxon>
        <taxon>Erysipelotrichaceae</taxon>
        <taxon>Intestinibaculum</taxon>
    </lineage>
</organism>
<comment type="function">
    <text evidence="10 12">Specifically methylates the N3 position of the uracil ring of uridine 1498 (m3U1498) in 16S rRNA. Acts on the fully assembled 30S ribosomal subunit.</text>
</comment>
<dbReference type="InterPro" id="IPR029028">
    <property type="entry name" value="Alpha/beta_knot_MTases"/>
</dbReference>
<dbReference type="PIRSF" id="PIRSF015601">
    <property type="entry name" value="MTase_slr0722"/>
    <property type="match status" value="1"/>
</dbReference>
<gene>
    <name evidence="15" type="ORF">SG0102_19130</name>
</gene>
<evidence type="ECO:0000256" key="4">
    <source>
        <dbReference type="ARBA" id="ARBA00013673"/>
    </source>
</evidence>
<feature type="domain" description="Ribosomal RNA small subunit methyltransferase E PUA-like" evidence="14">
    <location>
        <begin position="24"/>
        <end position="63"/>
    </location>
</feature>
<dbReference type="GO" id="GO:0070042">
    <property type="term" value="F:rRNA (uridine-N3-)-methyltransferase activity"/>
    <property type="evidence" value="ECO:0007669"/>
    <property type="project" value="TreeGrafter"/>
</dbReference>
<dbReference type="CDD" id="cd18084">
    <property type="entry name" value="RsmE-like"/>
    <property type="match status" value="1"/>
</dbReference>
<evidence type="ECO:0000256" key="1">
    <source>
        <dbReference type="ARBA" id="ARBA00004496"/>
    </source>
</evidence>
<evidence type="ECO:0000256" key="5">
    <source>
        <dbReference type="ARBA" id="ARBA00022490"/>
    </source>
</evidence>
<dbReference type="InterPro" id="IPR015947">
    <property type="entry name" value="PUA-like_sf"/>
</dbReference>
<dbReference type="FunCoup" id="A0A3G9JV44">
    <property type="interactions" value="383"/>
</dbReference>
<dbReference type="Gene3D" id="3.40.1280.10">
    <property type="match status" value="1"/>
</dbReference>
<dbReference type="RefSeq" id="WP_125119755.1">
    <property type="nucleotide sequence ID" value="NZ_AP019309.1"/>
</dbReference>
<dbReference type="PANTHER" id="PTHR30027">
    <property type="entry name" value="RIBOSOMAL RNA SMALL SUBUNIT METHYLTRANSFERASE E"/>
    <property type="match status" value="1"/>
</dbReference>
<comment type="similarity">
    <text evidence="2 12">Belongs to the RNA methyltransferase RsmE family.</text>
</comment>
<dbReference type="EC" id="2.1.1.193" evidence="3 12"/>
<sequence length="243" mass="27450">MQRYFVKNSQIHDGIVDMDPIMHKHIAKVMRMKQGEKVIVTDESGQFFLATVFDLEGGRLILEKALDENNELDVDVTLVYGMPKGDKFEFVLQKATELGVTKIVPFLCARSLIKMDESKFMKKKPRYERIIQEASEQSHRNICPEVIAPIHLKELKDYLSEVNVVAYEESAKQGEVSAFHRALEKLTTSITIIVGPEGGFDESEITAMKDLGITPVGLGKRILRSESAPLYMLSVIGYERELA</sequence>
<evidence type="ECO:0000256" key="11">
    <source>
        <dbReference type="ARBA" id="ARBA00047944"/>
    </source>
</evidence>
<evidence type="ECO:0000256" key="8">
    <source>
        <dbReference type="ARBA" id="ARBA00022679"/>
    </source>
</evidence>
<evidence type="ECO:0000259" key="14">
    <source>
        <dbReference type="Pfam" id="PF20260"/>
    </source>
</evidence>
<keyword evidence="9 12" id="KW-0949">S-adenosyl-L-methionine</keyword>
<keyword evidence="8 12" id="KW-0808">Transferase</keyword>
<dbReference type="KEGG" id="ebm:SG0102_19130"/>
<evidence type="ECO:0000256" key="2">
    <source>
        <dbReference type="ARBA" id="ARBA00005528"/>
    </source>
</evidence>
<reference evidence="15 16" key="1">
    <citation type="submission" date="2018-11" db="EMBL/GenBank/DDBJ databases">
        <title>Novel Erysipelotrichaceae bacterium isolated from small intestine of a swine.</title>
        <authorList>
            <person name="Kim J.S."/>
            <person name="Choe H."/>
            <person name="Lee Y.R."/>
            <person name="Kim K.M."/>
            <person name="Park D.S."/>
        </authorList>
    </citation>
    <scope>NUCLEOTIDE SEQUENCE [LARGE SCALE GENOMIC DNA]</scope>
    <source>
        <strain evidence="15 16">SG0102</strain>
    </source>
</reference>
<dbReference type="GO" id="GO:0070475">
    <property type="term" value="P:rRNA base methylation"/>
    <property type="evidence" value="ECO:0007669"/>
    <property type="project" value="TreeGrafter"/>
</dbReference>
<dbReference type="Pfam" id="PF04452">
    <property type="entry name" value="Methyltrans_RNA"/>
    <property type="match status" value="1"/>
</dbReference>
<dbReference type="OrthoDB" id="9815641at2"/>
<dbReference type="EMBL" id="AP019309">
    <property type="protein sequence ID" value="BBH26979.1"/>
    <property type="molecule type" value="Genomic_DNA"/>
</dbReference>
<evidence type="ECO:0000313" key="16">
    <source>
        <dbReference type="Proteomes" id="UP000268059"/>
    </source>
</evidence>
<dbReference type="Gene3D" id="2.40.240.20">
    <property type="entry name" value="Hypothetical PUA domain-like, domain 1"/>
    <property type="match status" value="1"/>
</dbReference>
<dbReference type="InterPro" id="IPR046886">
    <property type="entry name" value="RsmE_MTase_dom"/>
</dbReference>
<evidence type="ECO:0000313" key="15">
    <source>
        <dbReference type="EMBL" id="BBH26979.1"/>
    </source>
</evidence>
<comment type="catalytic activity">
    <reaction evidence="11 12">
        <text>uridine(1498) in 16S rRNA + S-adenosyl-L-methionine = N(3)-methyluridine(1498) in 16S rRNA + S-adenosyl-L-homocysteine + H(+)</text>
        <dbReference type="Rhea" id="RHEA:42920"/>
        <dbReference type="Rhea" id="RHEA-COMP:10283"/>
        <dbReference type="Rhea" id="RHEA-COMP:10284"/>
        <dbReference type="ChEBI" id="CHEBI:15378"/>
        <dbReference type="ChEBI" id="CHEBI:57856"/>
        <dbReference type="ChEBI" id="CHEBI:59789"/>
        <dbReference type="ChEBI" id="CHEBI:65315"/>
        <dbReference type="ChEBI" id="CHEBI:74502"/>
        <dbReference type="EC" id="2.1.1.193"/>
    </reaction>
</comment>
<dbReference type="InterPro" id="IPR046887">
    <property type="entry name" value="RsmE_PUA-like"/>
</dbReference>
<dbReference type="NCBIfam" id="TIGR00046">
    <property type="entry name" value="RsmE family RNA methyltransferase"/>
    <property type="match status" value="1"/>
</dbReference>
<evidence type="ECO:0000259" key="13">
    <source>
        <dbReference type="Pfam" id="PF04452"/>
    </source>
</evidence>